<dbReference type="Proteomes" id="UP000789375">
    <property type="component" value="Unassembled WGS sequence"/>
</dbReference>
<dbReference type="AlphaFoldDB" id="A0A9N8V5Y1"/>
<evidence type="ECO:0000313" key="2">
    <source>
        <dbReference type="Proteomes" id="UP000789375"/>
    </source>
</evidence>
<proteinExistence type="predicted"/>
<gene>
    <name evidence="1" type="ORF">FMOSSE_LOCUS547</name>
</gene>
<protein>
    <submittedName>
        <fullName evidence="1">4268_t:CDS:1</fullName>
    </submittedName>
</protein>
<dbReference type="EMBL" id="CAJVPP010000052">
    <property type="protein sequence ID" value="CAG8437806.1"/>
    <property type="molecule type" value="Genomic_DNA"/>
</dbReference>
<evidence type="ECO:0000313" key="1">
    <source>
        <dbReference type="EMBL" id="CAG8437806.1"/>
    </source>
</evidence>
<accession>A0A9N8V5Y1</accession>
<sequence length="58" mass="6624">MADISDPLLPFQYKIVDDNSVEEGANNSQDKVVISTILNESYKWSNVKNTSSRKKMKF</sequence>
<keyword evidence="2" id="KW-1185">Reference proteome</keyword>
<reference evidence="1" key="1">
    <citation type="submission" date="2021-06" db="EMBL/GenBank/DDBJ databases">
        <authorList>
            <person name="Kallberg Y."/>
            <person name="Tangrot J."/>
            <person name="Rosling A."/>
        </authorList>
    </citation>
    <scope>NUCLEOTIDE SEQUENCE</scope>
    <source>
        <strain evidence="1">87-6 pot B 2015</strain>
    </source>
</reference>
<name>A0A9N8V5Y1_FUNMO</name>
<comment type="caution">
    <text evidence="1">The sequence shown here is derived from an EMBL/GenBank/DDBJ whole genome shotgun (WGS) entry which is preliminary data.</text>
</comment>
<organism evidence="1 2">
    <name type="scientific">Funneliformis mosseae</name>
    <name type="common">Endomycorrhizal fungus</name>
    <name type="synonym">Glomus mosseae</name>
    <dbReference type="NCBI Taxonomy" id="27381"/>
    <lineage>
        <taxon>Eukaryota</taxon>
        <taxon>Fungi</taxon>
        <taxon>Fungi incertae sedis</taxon>
        <taxon>Mucoromycota</taxon>
        <taxon>Glomeromycotina</taxon>
        <taxon>Glomeromycetes</taxon>
        <taxon>Glomerales</taxon>
        <taxon>Glomeraceae</taxon>
        <taxon>Funneliformis</taxon>
    </lineage>
</organism>